<dbReference type="KEGG" id="mis:MICPUN_61169"/>
<reference evidence="1 2" key="1">
    <citation type="journal article" date="2009" name="Science">
        <title>Green evolution and dynamic adaptations revealed by genomes of the marine picoeukaryotes Micromonas.</title>
        <authorList>
            <person name="Worden A.Z."/>
            <person name="Lee J.H."/>
            <person name="Mock T."/>
            <person name="Rouze P."/>
            <person name="Simmons M.P."/>
            <person name="Aerts A.L."/>
            <person name="Allen A.E."/>
            <person name="Cuvelier M.L."/>
            <person name="Derelle E."/>
            <person name="Everett M.V."/>
            <person name="Foulon E."/>
            <person name="Grimwood J."/>
            <person name="Gundlach H."/>
            <person name="Henrissat B."/>
            <person name="Napoli C."/>
            <person name="McDonald S.M."/>
            <person name="Parker M.S."/>
            <person name="Rombauts S."/>
            <person name="Salamov A."/>
            <person name="Von Dassow P."/>
            <person name="Badger J.H."/>
            <person name="Coutinho P.M."/>
            <person name="Demir E."/>
            <person name="Dubchak I."/>
            <person name="Gentemann C."/>
            <person name="Eikrem W."/>
            <person name="Gready J.E."/>
            <person name="John U."/>
            <person name="Lanier W."/>
            <person name="Lindquist E.A."/>
            <person name="Lucas S."/>
            <person name="Mayer K.F."/>
            <person name="Moreau H."/>
            <person name="Not F."/>
            <person name="Otillar R."/>
            <person name="Panaud O."/>
            <person name="Pangilinan J."/>
            <person name="Paulsen I."/>
            <person name="Piegu B."/>
            <person name="Poliakov A."/>
            <person name="Robbens S."/>
            <person name="Schmutz J."/>
            <person name="Toulza E."/>
            <person name="Wyss T."/>
            <person name="Zelensky A."/>
            <person name="Zhou K."/>
            <person name="Armbrust E.V."/>
            <person name="Bhattacharya D."/>
            <person name="Goodenough U.W."/>
            <person name="Van de Peer Y."/>
            <person name="Grigoriev I.V."/>
        </authorList>
    </citation>
    <scope>NUCLEOTIDE SEQUENCE [LARGE SCALE GENOMIC DNA]</scope>
    <source>
        <strain evidence="2">RCC299 / NOUM17</strain>
    </source>
</reference>
<gene>
    <name evidence="1" type="ORF">MICPUN_61169</name>
</gene>
<evidence type="ECO:0000313" key="1">
    <source>
        <dbReference type="EMBL" id="ACO65462.1"/>
    </source>
</evidence>
<proteinExistence type="predicted"/>
<organism evidence="1 2">
    <name type="scientific">Micromonas commoda (strain RCC299 / NOUM17 / CCMP2709)</name>
    <name type="common">Picoplanktonic green alga</name>
    <dbReference type="NCBI Taxonomy" id="296587"/>
    <lineage>
        <taxon>Eukaryota</taxon>
        <taxon>Viridiplantae</taxon>
        <taxon>Chlorophyta</taxon>
        <taxon>Mamiellophyceae</taxon>
        <taxon>Mamiellales</taxon>
        <taxon>Mamiellaceae</taxon>
        <taxon>Micromonas</taxon>
    </lineage>
</organism>
<accession>C1EBS1</accession>
<dbReference type="PANTHER" id="PTHR35763:SF1">
    <property type="entry name" value="OS11G0133900 PROTEIN"/>
    <property type="match status" value="1"/>
</dbReference>
<dbReference type="RefSeq" id="XP_002504204.1">
    <property type="nucleotide sequence ID" value="XM_002504158.1"/>
</dbReference>
<dbReference type="PANTHER" id="PTHR35763">
    <property type="entry name" value="COMPLEX 1 LYR-LIKE PROTEIN"/>
    <property type="match status" value="1"/>
</dbReference>
<evidence type="ECO:0000313" key="2">
    <source>
        <dbReference type="Proteomes" id="UP000002009"/>
    </source>
</evidence>
<name>C1EBS1_MICCC</name>
<dbReference type="eggNOG" id="ENOG502S3ZB">
    <property type="taxonomic scope" value="Eukaryota"/>
</dbReference>
<dbReference type="AlphaFoldDB" id="C1EBS1"/>
<dbReference type="OMA" id="HKVHFTD"/>
<sequence>MSAPSAANGAWRGTLRRVLRAVDAHVTSHTGSPTWRDHVLAEFRSGNRDTMALADRVAARLRAADEWATLANAVQRHKAMIMDYGHSLEKEREQLKKASNTANYVGLSMPDAYDHAAHDLAAANKKKDGDE</sequence>
<dbReference type="InParanoid" id="C1EBS1"/>
<dbReference type="GeneID" id="8246378"/>
<dbReference type="Proteomes" id="UP000002009">
    <property type="component" value="Chromosome 9"/>
</dbReference>
<keyword evidence="2" id="KW-1185">Reference proteome</keyword>
<dbReference type="OrthoDB" id="549775at2759"/>
<protein>
    <submittedName>
        <fullName evidence="1">Uncharacterized protein</fullName>
    </submittedName>
</protein>
<dbReference type="EMBL" id="CP001329">
    <property type="protein sequence ID" value="ACO65462.1"/>
    <property type="molecule type" value="Genomic_DNA"/>
</dbReference>